<dbReference type="Proteomes" id="UP000064967">
    <property type="component" value="Chromosome"/>
</dbReference>
<dbReference type="Pfam" id="PF00202">
    <property type="entry name" value="Aminotran_3"/>
    <property type="match status" value="1"/>
</dbReference>
<dbReference type="InterPro" id="IPR005814">
    <property type="entry name" value="Aminotrans_3"/>
</dbReference>
<dbReference type="InterPro" id="IPR015421">
    <property type="entry name" value="PyrdxlP-dep_Trfase_major"/>
</dbReference>
<evidence type="ECO:0000256" key="6">
    <source>
        <dbReference type="SAM" id="MobiDB-lite"/>
    </source>
</evidence>
<dbReference type="STRING" id="1391654.AKJ09_01252"/>
<dbReference type="PANTHER" id="PTHR11986:SF79">
    <property type="entry name" value="ACETYLORNITHINE AMINOTRANSFERASE, MITOCHONDRIAL"/>
    <property type="match status" value="1"/>
</dbReference>
<evidence type="ECO:0000313" key="8">
    <source>
        <dbReference type="Proteomes" id="UP000064967"/>
    </source>
</evidence>
<evidence type="ECO:0000256" key="3">
    <source>
        <dbReference type="ARBA" id="ARBA00022679"/>
    </source>
</evidence>
<comment type="cofactor">
    <cofactor evidence="5">
        <name>pyridoxal 5'-phosphate</name>
        <dbReference type="ChEBI" id="CHEBI:597326"/>
    </cofactor>
    <text evidence="5">Binds 1 pyridoxal phosphate per subunit.</text>
</comment>
<dbReference type="KEGG" id="llu:AKJ09_01252"/>
<keyword evidence="3 5" id="KW-0808">Transferase</keyword>
<proteinExistence type="inferred from homology"/>
<feature type="modified residue" description="N6-(pyridoxal phosphate)lysine" evidence="5">
    <location>
        <position position="275"/>
    </location>
</feature>
<dbReference type="PROSITE" id="PS00600">
    <property type="entry name" value="AA_TRANSFER_CLASS_3"/>
    <property type="match status" value="1"/>
</dbReference>
<comment type="subcellular location">
    <subcellularLocation>
        <location evidence="5">Cytoplasm</location>
    </subcellularLocation>
</comment>
<dbReference type="Gene3D" id="3.40.640.10">
    <property type="entry name" value="Type I PLP-dependent aspartate aminotransferase-like (Major domain)"/>
    <property type="match status" value="1"/>
</dbReference>
<keyword evidence="8" id="KW-1185">Reference proteome</keyword>
<feature type="binding site" evidence="5">
    <location>
        <position position="304"/>
    </location>
    <ligand>
        <name>pyridoxal 5'-phosphate</name>
        <dbReference type="ChEBI" id="CHEBI:597326"/>
    </ligand>
</feature>
<dbReference type="GO" id="GO:0030170">
    <property type="term" value="F:pyridoxal phosphate binding"/>
    <property type="evidence" value="ECO:0007669"/>
    <property type="project" value="InterPro"/>
</dbReference>
<dbReference type="EMBL" id="CP012333">
    <property type="protein sequence ID" value="AKU94588.1"/>
    <property type="molecule type" value="Genomic_DNA"/>
</dbReference>
<dbReference type="AlphaFoldDB" id="A0A0K1PM23"/>
<evidence type="ECO:0000256" key="4">
    <source>
        <dbReference type="ARBA" id="ARBA00022898"/>
    </source>
</evidence>
<keyword evidence="4 5" id="KW-0663">Pyridoxal phosphate</keyword>
<evidence type="ECO:0000256" key="1">
    <source>
        <dbReference type="ARBA" id="ARBA00022576"/>
    </source>
</evidence>
<dbReference type="GO" id="GO:0003992">
    <property type="term" value="F:N2-acetyl-L-ornithine:2-oxoglutarate 5-aminotransferase activity"/>
    <property type="evidence" value="ECO:0007669"/>
    <property type="project" value="UniProtKB-UniRule"/>
</dbReference>
<dbReference type="GO" id="GO:0005737">
    <property type="term" value="C:cytoplasm"/>
    <property type="evidence" value="ECO:0007669"/>
    <property type="project" value="UniProtKB-SubCell"/>
</dbReference>
<dbReference type="PATRIC" id="fig|1391654.3.peg.1266"/>
<evidence type="ECO:0000313" key="7">
    <source>
        <dbReference type="EMBL" id="AKU94588.1"/>
    </source>
</evidence>
<feature type="binding site" evidence="5">
    <location>
        <begin position="242"/>
        <end position="245"/>
    </location>
    <ligand>
        <name>pyridoxal 5'-phosphate</name>
        <dbReference type="ChEBI" id="CHEBI:597326"/>
    </ligand>
</feature>
<comment type="catalytic activity">
    <reaction evidence="5">
        <text>N(2)-acetyl-L-ornithine + 2-oxoglutarate = N-acetyl-L-glutamate 5-semialdehyde + L-glutamate</text>
        <dbReference type="Rhea" id="RHEA:18049"/>
        <dbReference type="ChEBI" id="CHEBI:16810"/>
        <dbReference type="ChEBI" id="CHEBI:29123"/>
        <dbReference type="ChEBI" id="CHEBI:29985"/>
        <dbReference type="ChEBI" id="CHEBI:57805"/>
        <dbReference type="EC" id="2.6.1.11"/>
    </reaction>
</comment>
<dbReference type="PIRSF" id="PIRSF000521">
    <property type="entry name" value="Transaminase_4ab_Lys_Orn"/>
    <property type="match status" value="1"/>
</dbReference>
<dbReference type="GO" id="GO:0042802">
    <property type="term" value="F:identical protein binding"/>
    <property type="evidence" value="ECO:0007669"/>
    <property type="project" value="TreeGrafter"/>
</dbReference>
<dbReference type="FunFam" id="3.40.640.10:FF:000004">
    <property type="entry name" value="Acetylornithine aminotransferase"/>
    <property type="match status" value="1"/>
</dbReference>
<accession>A0A0K1PM23</accession>
<feature type="binding site" evidence="5">
    <location>
        <begin position="126"/>
        <end position="127"/>
    </location>
    <ligand>
        <name>pyridoxal 5'-phosphate</name>
        <dbReference type="ChEBI" id="CHEBI:597326"/>
    </ligand>
</feature>
<feature type="binding site" evidence="5">
    <location>
        <position position="161"/>
    </location>
    <ligand>
        <name>N(2)-acetyl-L-ornithine</name>
        <dbReference type="ChEBI" id="CHEBI:57805"/>
    </ligand>
</feature>
<dbReference type="InterPro" id="IPR049704">
    <property type="entry name" value="Aminotrans_3_PPA_site"/>
</dbReference>
<dbReference type="EC" id="2.6.1.11" evidence="5"/>
<keyword evidence="2 5" id="KW-0028">Amino-acid biosynthesis</keyword>
<dbReference type="UniPathway" id="UPA00068">
    <property type="reaction ID" value="UER00109"/>
</dbReference>
<evidence type="ECO:0000256" key="5">
    <source>
        <dbReference type="HAMAP-Rule" id="MF_01107"/>
    </source>
</evidence>
<dbReference type="PANTHER" id="PTHR11986">
    <property type="entry name" value="AMINOTRANSFERASE CLASS III"/>
    <property type="match status" value="1"/>
</dbReference>
<dbReference type="GO" id="GO:0006526">
    <property type="term" value="P:L-arginine biosynthetic process"/>
    <property type="evidence" value="ECO:0007669"/>
    <property type="project" value="UniProtKB-UniRule"/>
</dbReference>
<dbReference type="InterPro" id="IPR015424">
    <property type="entry name" value="PyrdxlP-dep_Trfase"/>
</dbReference>
<evidence type="ECO:0000256" key="2">
    <source>
        <dbReference type="ARBA" id="ARBA00022605"/>
    </source>
</evidence>
<gene>
    <name evidence="5" type="primary">argD</name>
    <name evidence="7" type="ORF">AKJ09_01252</name>
</gene>
<dbReference type="OrthoDB" id="9801834at2"/>
<dbReference type="NCBIfam" id="TIGR00707">
    <property type="entry name" value="argD"/>
    <property type="match status" value="1"/>
</dbReference>
<keyword evidence="5" id="KW-0963">Cytoplasm</keyword>
<comment type="pathway">
    <text evidence="5">Amino-acid biosynthesis; L-arginine biosynthesis; N(2)-acetyl-L-ornithine from L-glutamate: step 4/4.</text>
</comment>
<dbReference type="CDD" id="cd00610">
    <property type="entry name" value="OAT_like"/>
    <property type="match status" value="1"/>
</dbReference>
<comment type="similarity">
    <text evidence="5">Belongs to the class-III pyridoxal-phosphate-dependent aminotransferase family. ArgD subfamily.</text>
</comment>
<dbReference type="NCBIfam" id="NF002325">
    <property type="entry name" value="PRK01278.1"/>
    <property type="match status" value="1"/>
</dbReference>
<dbReference type="InterPro" id="IPR004636">
    <property type="entry name" value="AcOrn/SuccOrn_fam"/>
</dbReference>
<comment type="subunit">
    <text evidence="5">Homodimer.</text>
</comment>
<keyword evidence="5" id="KW-0055">Arginine biosynthesis</keyword>
<organism evidence="7 8">
    <name type="scientific">Labilithrix luteola</name>
    <dbReference type="NCBI Taxonomy" id="1391654"/>
    <lineage>
        <taxon>Bacteria</taxon>
        <taxon>Pseudomonadati</taxon>
        <taxon>Myxococcota</taxon>
        <taxon>Polyangia</taxon>
        <taxon>Polyangiales</taxon>
        <taxon>Labilitrichaceae</taxon>
        <taxon>Labilithrix</taxon>
    </lineage>
</organism>
<dbReference type="InterPro" id="IPR015422">
    <property type="entry name" value="PyrdxlP-dep_Trfase_small"/>
</dbReference>
<feature type="region of interest" description="Disordered" evidence="6">
    <location>
        <begin position="1"/>
        <end position="20"/>
    </location>
</feature>
<dbReference type="SUPFAM" id="SSF53383">
    <property type="entry name" value="PLP-dependent transferases"/>
    <property type="match status" value="1"/>
</dbReference>
<sequence>MHVSVSAAGEPRVSSRTTMTTRTSAELLELASKRLYPNYKPAAMMLARGRGAELFDVEGRRWLDLMAGVAVCSVGHAHPKLAAAIGEQAARLMHVSNYFYNEENVLLADELCRLSGLSRAFFCNSGAEANEAMFKLARRYFHAKGLPRTRIIAFHNAFHGRTMGALSMTGTPKYREGFGGVEGVTHVAYGDLAAVKAEMKGDVAAVIVEPVQGEGGVLPAPAGFLEGLRAICDEHGALLLVDEVQTGIGRLGRWFGYQASDTRGEVRPDAISLAKGLAGGFPIGAMLTSEELATALPPGTHGSTFGGNPLACCAARTVLRILDEEGIVASVKAKGERLRAMLLEVVRDLPNVCDGERGEGLLRGLLLKQGYVARDILPKLADAGVLLTAAGDRVLRFTPPLVVTESELAEGVAAVRKVLAGLPPV</sequence>
<comment type="miscellaneous">
    <text evidence="5">May also have succinyldiaminopimelate aminotransferase activity, thus carrying out the corresponding step in lysine biosynthesis.</text>
</comment>
<reference evidence="7 8" key="1">
    <citation type="submission" date="2015-08" db="EMBL/GenBank/DDBJ databases">
        <authorList>
            <person name="Babu N.S."/>
            <person name="Beckwith C.J."/>
            <person name="Beseler K.G."/>
            <person name="Brison A."/>
            <person name="Carone J.V."/>
            <person name="Caskin T.P."/>
            <person name="Diamond M."/>
            <person name="Durham M.E."/>
            <person name="Foxe J.M."/>
            <person name="Go M."/>
            <person name="Henderson B.A."/>
            <person name="Jones I.B."/>
            <person name="McGettigan J.A."/>
            <person name="Micheletti S.J."/>
            <person name="Nasrallah M.E."/>
            <person name="Ortiz D."/>
            <person name="Piller C.R."/>
            <person name="Privatt S.R."/>
            <person name="Schneider S.L."/>
            <person name="Sharp S."/>
            <person name="Smith T.C."/>
            <person name="Stanton J.D."/>
            <person name="Ullery H.E."/>
            <person name="Wilson R.J."/>
            <person name="Serrano M.G."/>
            <person name="Buck G."/>
            <person name="Lee V."/>
            <person name="Wang Y."/>
            <person name="Carvalho R."/>
            <person name="Voegtly L."/>
            <person name="Shi R."/>
            <person name="Duckworth R."/>
            <person name="Johnson A."/>
            <person name="Loviza R."/>
            <person name="Walstead R."/>
            <person name="Shah Z."/>
            <person name="Kiflezghi M."/>
            <person name="Wade K."/>
            <person name="Ball S.L."/>
            <person name="Bradley K.W."/>
            <person name="Asai D.J."/>
            <person name="Bowman C.A."/>
            <person name="Russell D.A."/>
            <person name="Pope W.H."/>
            <person name="Jacobs-Sera D."/>
            <person name="Hendrix R.W."/>
            <person name="Hatfull G.F."/>
        </authorList>
    </citation>
    <scope>NUCLEOTIDE SEQUENCE [LARGE SCALE GENOMIC DNA]</scope>
    <source>
        <strain evidence="7 8">DSM 27648</strain>
    </source>
</reference>
<dbReference type="Gene3D" id="3.90.1150.10">
    <property type="entry name" value="Aspartate Aminotransferase, domain 1"/>
    <property type="match status" value="1"/>
</dbReference>
<protein>
    <recommendedName>
        <fullName evidence="5">Acetylornithine aminotransferase</fullName>
        <shortName evidence="5">ACOAT</shortName>
        <ecNumber evidence="5">2.6.1.11</ecNumber>
    </recommendedName>
</protein>
<feature type="binding site" evidence="5">
    <location>
        <position position="303"/>
    </location>
    <ligand>
        <name>N(2)-acetyl-L-ornithine</name>
        <dbReference type="ChEBI" id="CHEBI:57805"/>
    </ligand>
</feature>
<name>A0A0K1PM23_9BACT</name>
<dbReference type="InterPro" id="IPR050103">
    <property type="entry name" value="Class-III_PLP-dep_AT"/>
</dbReference>
<feature type="binding site" evidence="5">
    <location>
        <position position="158"/>
    </location>
    <ligand>
        <name>pyridoxal 5'-phosphate</name>
        <dbReference type="ChEBI" id="CHEBI:597326"/>
    </ligand>
</feature>
<keyword evidence="1 5" id="KW-0032">Aminotransferase</keyword>
<dbReference type="HAMAP" id="MF_01107">
    <property type="entry name" value="ArgD_aminotrans_3"/>
    <property type="match status" value="1"/>
</dbReference>